<keyword evidence="1" id="KW-1133">Transmembrane helix</keyword>
<evidence type="ECO:0000256" key="1">
    <source>
        <dbReference type="SAM" id="Phobius"/>
    </source>
</evidence>
<organism evidence="2">
    <name type="scientific">marine sediment metagenome</name>
    <dbReference type="NCBI Taxonomy" id="412755"/>
    <lineage>
        <taxon>unclassified sequences</taxon>
        <taxon>metagenomes</taxon>
        <taxon>ecological metagenomes</taxon>
    </lineage>
</organism>
<feature type="non-terminal residue" evidence="2">
    <location>
        <position position="1"/>
    </location>
</feature>
<reference evidence="2" key="1">
    <citation type="journal article" date="2014" name="Front. Microbiol.">
        <title>High frequency of phylogenetically diverse reductive dehalogenase-homologous genes in deep subseafloor sedimentary metagenomes.</title>
        <authorList>
            <person name="Kawai M."/>
            <person name="Futagami T."/>
            <person name="Toyoda A."/>
            <person name="Takaki Y."/>
            <person name="Nishi S."/>
            <person name="Hori S."/>
            <person name="Arai W."/>
            <person name="Tsubouchi T."/>
            <person name="Morono Y."/>
            <person name="Uchiyama I."/>
            <person name="Ito T."/>
            <person name="Fujiyama A."/>
            <person name="Inagaki F."/>
            <person name="Takami H."/>
        </authorList>
    </citation>
    <scope>NUCLEOTIDE SEQUENCE</scope>
    <source>
        <strain evidence="2">Expedition CK06-06</strain>
    </source>
</reference>
<sequence length="108" mass="12390">KLKLLILVGIISVVGWLIYSYILLPAFYIGRVIYQKEFMKCPEGYVKFEGILSAYCATNSQKPCSAHSDCPENERCISKDGKNWFCTGNRYGCYHWNPENPEDAYCTD</sequence>
<protein>
    <submittedName>
        <fullName evidence="2">Uncharacterized protein</fullName>
    </submittedName>
</protein>
<dbReference type="AlphaFoldDB" id="X1MX05"/>
<feature type="transmembrane region" description="Helical" evidence="1">
    <location>
        <begin position="6"/>
        <end position="30"/>
    </location>
</feature>
<accession>X1MX05</accession>
<keyword evidence="1" id="KW-0472">Membrane</keyword>
<evidence type="ECO:0000313" key="2">
    <source>
        <dbReference type="EMBL" id="GAI36247.1"/>
    </source>
</evidence>
<comment type="caution">
    <text evidence="2">The sequence shown here is derived from an EMBL/GenBank/DDBJ whole genome shotgun (WGS) entry which is preliminary data.</text>
</comment>
<proteinExistence type="predicted"/>
<gene>
    <name evidence="2" type="ORF">S06H3_40283</name>
</gene>
<dbReference type="EMBL" id="BARV01024710">
    <property type="protein sequence ID" value="GAI36247.1"/>
    <property type="molecule type" value="Genomic_DNA"/>
</dbReference>
<name>X1MX05_9ZZZZ</name>
<keyword evidence="1" id="KW-0812">Transmembrane</keyword>